<dbReference type="InterPro" id="IPR050361">
    <property type="entry name" value="MPP/UQCRC_Complex"/>
</dbReference>
<organism evidence="5 6">
    <name type="scientific">Mucilaginibacter paludis DSM 18603</name>
    <dbReference type="NCBI Taxonomy" id="714943"/>
    <lineage>
        <taxon>Bacteria</taxon>
        <taxon>Pseudomonadati</taxon>
        <taxon>Bacteroidota</taxon>
        <taxon>Sphingobacteriia</taxon>
        <taxon>Sphingobacteriales</taxon>
        <taxon>Sphingobacteriaceae</taxon>
        <taxon>Mucilaginibacter</taxon>
    </lineage>
</organism>
<dbReference type="InterPro" id="IPR011249">
    <property type="entry name" value="Metalloenz_LuxS/M16"/>
</dbReference>
<dbReference type="Pfam" id="PF00675">
    <property type="entry name" value="Peptidase_M16"/>
    <property type="match status" value="1"/>
</dbReference>
<proteinExistence type="inferred from homology"/>
<evidence type="ECO:0000259" key="3">
    <source>
        <dbReference type="Pfam" id="PF00675"/>
    </source>
</evidence>
<dbReference type="STRING" id="714943.Mucpa_4437"/>
<dbReference type="RefSeq" id="WP_008509384.1">
    <property type="nucleotide sequence ID" value="NZ_CM001403.1"/>
</dbReference>
<dbReference type="Pfam" id="PF05193">
    <property type="entry name" value="Peptidase_M16_C"/>
    <property type="match status" value="1"/>
</dbReference>
<protein>
    <submittedName>
        <fullName evidence="5">Peptidase M16 domain protein</fullName>
    </submittedName>
</protein>
<evidence type="ECO:0000256" key="2">
    <source>
        <dbReference type="SAM" id="SignalP"/>
    </source>
</evidence>
<name>H1Y2Y2_9SPHI</name>
<dbReference type="SUPFAM" id="SSF63411">
    <property type="entry name" value="LuxS/MPP-like metallohydrolase"/>
    <property type="match status" value="2"/>
</dbReference>
<keyword evidence="2" id="KW-0732">Signal</keyword>
<dbReference type="EMBL" id="CM001403">
    <property type="protein sequence ID" value="EHQ28527.1"/>
    <property type="molecule type" value="Genomic_DNA"/>
</dbReference>
<feature type="domain" description="Peptidase M16 N-terminal" evidence="3">
    <location>
        <begin position="40"/>
        <end position="179"/>
    </location>
</feature>
<dbReference type="GO" id="GO:0046872">
    <property type="term" value="F:metal ion binding"/>
    <property type="evidence" value="ECO:0007669"/>
    <property type="project" value="InterPro"/>
</dbReference>
<keyword evidence="6" id="KW-1185">Reference proteome</keyword>
<dbReference type="PANTHER" id="PTHR11851">
    <property type="entry name" value="METALLOPROTEASE"/>
    <property type="match status" value="1"/>
</dbReference>
<sequence length="455" mass="52191">MTKKIYFLLCLCFGYSVLHAQNKLPENIFLKTLPNGLDVLVVEDNSVPLATIVITCRNGAYTESPEFNGLSHLYEHMFFKANKDYSSQQEFMSRVSELGMDFNGTTTVENVRYYFTLPKKNLKEGLKFMNSAIRYPSFNAEEMARENIVVDGEFQRKESSPYYALNDVMEHHLWGDLYSRKNTIGNHTVIRTATPAMMDSIKNKYYYPNNSLLTIAGDVSHEDVFKQVENIYANWRPSAFDPFKKWPVPEFKPLQKTDYFVVESNIARVPMIEINWQGPDTRTDIPATYAADVFSYIIDQNSSQLSKALLQSGLALEVNIGYLTLKHVGPITLIVIPNPDKVKECMAEVKKQIALFDHDDYVTDEQVETAKRKLEIKQQQEQEVASNFVQTLSFWWASASIDYFTTYNDNLKKVTKSDLKAYVDKYIKNKPYCAGLLLSPAMKASIKPEDFFTAE</sequence>
<dbReference type="eggNOG" id="COG0612">
    <property type="taxonomic scope" value="Bacteria"/>
</dbReference>
<dbReference type="OrthoDB" id="9811314at2"/>
<evidence type="ECO:0000313" key="6">
    <source>
        <dbReference type="Proteomes" id="UP000002774"/>
    </source>
</evidence>
<feature type="chain" id="PRO_5003558138" evidence="2">
    <location>
        <begin position="21"/>
        <end position="455"/>
    </location>
</feature>
<accession>H1Y2Y2</accession>
<dbReference type="InterPro" id="IPR007863">
    <property type="entry name" value="Peptidase_M16_C"/>
</dbReference>
<dbReference type="AlphaFoldDB" id="H1Y2Y2"/>
<dbReference type="HOGENOM" id="CLU_009902_1_0_10"/>
<feature type="domain" description="Peptidase M16 C-terminal" evidence="4">
    <location>
        <begin position="199"/>
        <end position="374"/>
    </location>
</feature>
<evidence type="ECO:0000259" key="4">
    <source>
        <dbReference type="Pfam" id="PF05193"/>
    </source>
</evidence>
<evidence type="ECO:0000256" key="1">
    <source>
        <dbReference type="ARBA" id="ARBA00007261"/>
    </source>
</evidence>
<reference evidence="5" key="1">
    <citation type="submission" date="2011-09" db="EMBL/GenBank/DDBJ databases">
        <title>The permanent draft genome of Mucilaginibacter paludis DSM 18603.</title>
        <authorList>
            <consortium name="US DOE Joint Genome Institute (JGI-PGF)"/>
            <person name="Lucas S."/>
            <person name="Han J."/>
            <person name="Lapidus A."/>
            <person name="Bruce D."/>
            <person name="Goodwin L."/>
            <person name="Pitluck S."/>
            <person name="Peters L."/>
            <person name="Kyrpides N."/>
            <person name="Mavromatis K."/>
            <person name="Ivanova N."/>
            <person name="Mikhailova N."/>
            <person name="Held B."/>
            <person name="Detter J.C."/>
            <person name="Tapia R."/>
            <person name="Han C."/>
            <person name="Land M."/>
            <person name="Hauser L."/>
            <person name="Markowitz V."/>
            <person name="Cheng J.-F."/>
            <person name="Hugenholtz P."/>
            <person name="Woyke T."/>
            <person name="Wu D."/>
            <person name="Tindall B."/>
            <person name="Brambilla E."/>
            <person name="Klenk H.-P."/>
            <person name="Eisen J.A."/>
        </authorList>
    </citation>
    <scope>NUCLEOTIDE SEQUENCE [LARGE SCALE GENOMIC DNA]</scope>
    <source>
        <strain evidence="5">DSM 18603</strain>
    </source>
</reference>
<feature type="signal peptide" evidence="2">
    <location>
        <begin position="1"/>
        <end position="20"/>
    </location>
</feature>
<dbReference type="InterPro" id="IPR011765">
    <property type="entry name" value="Pept_M16_N"/>
</dbReference>
<dbReference type="Proteomes" id="UP000002774">
    <property type="component" value="Chromosome"/>
</dbReference>
<dbReference type="Gene3D" id="3.30.830.10">
    <property type="entry name" value="Metalloenzyme, LuxS/M16 peptidase-like"/>
    <property type="match status" value="2"/>
</dbReference>
<comment type="similarity">
    <text evidence="1">Belongs to the peptidase M16 family.</text>
</comment>
<gene>
    <name evidence="5" type="ORF">Mucpa_4437</name>
</gene>
<dbReference type="PANTHER" id="PTHR11851:SF49">
    <property type="entry name" value="MITOCHONDRIAL-PROCESSING PEPTIDASE SUBUNIT ALPHA"/>
    <property type="match status" value="1"/>
</dbReference>
<evidence type="ECO:0000313" key="5">
    <source>
        <dbReference type="EMBL" id="EHQ28527.1"/>
    </source>
</evidence>